<dbReference type="EMBL" id="NHOQ01001678">
    <property type="protein sequence ID" value="PWA23231.1"/>
    <property type="molecule type" value="Genomic_DNA"/>
</dbReference>
<evidence type="ECO:0000256" key="1">
    <source>
        <dbReference type="SAM" id="MobiDB-lite"/>
    </source>
</evidence>
<evidence type="ECO:0000313" key="2">
    <source>
        <dbReference type="EMBL" id="PWA23231.1"/>
    </source>
</evidence>
<evidence type="ECO:0000313" key="3">
    <source>
        <dbReference type="Proteomes" id="UP000250572"/>
    </source>
</evidence>
<dbReference type="AlphaFoldDB" id="A0A315VLJ3"/>
<proteinExistence type="predicted"/>
<reference evidence="2 3" key="1">
    <citation type="journal article" date="2018" name="G3 (Bethesda)">
        <title>A High-Quality Reference Genome for the Invasive Mosquitofish Gambusia affinis Using a Chicago Library.</title>
        <authorList>
            <person name="Hoffberg S.L."/>
            <person name="Troendle N.J."/>
            <person name="Glenn T.C."/>
            <person name="Mahmud O."/>
            <person name="Louha S."/>
            <person name="Chalopin D."/>
            <person name="Bennetzen J.L."/>
            <person name="Mauricio R."/>
        </authorList>
    </citation>
    <scope>NUCLEOTIDE SEQUENCE [LARGE SCALE GENOMIC DNA]</scope>
    <source>
        <strain evidence="2">NE01/NJP1002.9</strain>
        <tissue evidence="2">Muscle</tissue>
    </source>
</reference>
<organism evidence="2 3">
    <name type="scientific">Gambusia affinis</name>
    <name type="common">Western mosquitofish</name>
    <name type="synonym">Heterandria affinis</name>
    <dbReference type="NCBI Taxonomy" id="33528"/>
    <lineage>
        <taxon>Eukaryota</taxon>
        <taxon>Metazoa</taxon>
        <taxon>Chordata</taxon>
        <taxon>Craniata</taxon>
        <taxon>Vertebrata</taxon>
        <taxon>Euteleostomi</taxon>
        <taxon>Actinopterygii</taxon>
        <taxon>Neopterygii</taxon>
        <taxon>Teleostei</taxon>
        <taxon>Neoteleostei</taxon>
        <taxon>Acanthomorphata</taxon>
        <taxon>Ovalentaria</taxon>
        <taxon>Atherinomorphae</taxon>
        <taxon>Cyprinodontiformes</taxon>
        <taxon>Poeciliidae</taxon>
        <taxon>Poeciliinae</taxon>
        <taxon>Gambusia</taxon>
    </lineage>
</organism>
<protein>
    <submittedName>
        <fullName evidence="2">Uncharacterized protein</fullName>
    </submittedName>
</protein>
<feature type="compositionally biased region" description="Low complexity" evidence="1">
    <location>
        <begin position="37"/>
        <end position="52"/>
    </location>
</feature>
<dbReference type="Proteomes" id="UP000250572">
    <property type="component" value="Unassembled WGS sequence"/>
</dbReference>
<accession>A0A315VLJ3</accession>
<feature type="compositionally biased region" description="Polar residues" evidence="1">
    <location>
        <begin position="24"/>
        <end position="36"/>
    </location>
</feature>
<sequence length="66" mass="6879">MKGAKAQRGSVKSPGPIKRCKSPADSTNGTGSSSQISTPISKHSPTSTPTSPGLNNKQKKLHLCIY</sequence>
<name>A0A315VLJ3_GAMAF</name>
<gene>
    <name evidence="2" type="ORF">CCH79_00001958</name>
</gene>
<feature type="region of interest" description="Disordered" evidence="1">
    <location>
        <begin position="1"/>
        <end position="66"/>
    </location>
</feature>
<comment type="caution">
    <text evidence="2">The sequence shown here is derived from an EMBL/GenBank/DDBJ whole genome shotgun (WGS) entry which is preliminary data.</text>
</comment>
<keyword evidence="3" id="KW-1185">Reference proteome</keyword>
<feature type="compositionally biased region" description="Basic residues" evidence="1">
    <location>
        <begin position="57"/>
        <end position="66"/>
    </location>
</feature>